<dbReference type="AlphaFoldDB" id="A0A1M7Y720"/>
<protein>
    <submittedName>
        <fullName evidence="1">Uncharacterized protein</fullName>
    </submittedName>
</protein>
<accession>A0A1M7Y720</accession>
<keyword evidence="2" id="KW-1185">Reference proteome</keyword>
<dbReference type="RefSeq" id="WP_073613585.1">
    <property type="nucleotide sequence ID" value="NZ_FRFE01000010.1"/>
</dbReference>
<evidence type="ECO:0000313" key="1">
    <source>
        <dbReference type="EMBL" id="SHO48410.1"/>
    </source>
</evidence>
<sequence length="104" mass="11822">MATKKTTSPLRSTPGLKDRDAALDAFAAGALPPENLEPVQQVYAWEEPYVREDVMKQVLLKMPEPLYLKLKHITSYTPYNMTSFILEKIAPEIDKEIDRLTGSR</sequence>
<dbReference type="OrthoDB" id="7067220at2"/>
<reference evidence="1 2" key="1">
    <citation type="submission" date="2016-12" db="EMBL/GenBank/DDBJ databases">
        <authorList>
            <person name="Song W.-J."/>
            <person name="Kurnit D.M."/>
        </authorList>
    </citation>
    <scope>NUCLEOTIDE SEQUENCE [LARGE SCALE GENOMIC DNA]</scope>
    <source>
        <strain evidence="1 2">DSM 18488</strain>
    </source>
</reference>
<dbReference type="EMBL" id="FRFE01000010">
    <property type="protein sequence ID" value="SHO48410.1"/>
    <property type="molecule type" value="Genomic_DNA"/>
</dbReference>
<gene>
    <name evidence="1" type="ORF">SAMN02745220_02284</name>
</gene>
<dbReference type="Proteomes" id="UP000184603">
    <property type="component" value="Unassembled WGS sequence"/>
</dbReference>
<evidence type="ECO:0000313" key="2">
    <source>
        <dbReference type="Proteomes" id="UP000184603"/>
    </source>
</evidence>
<name>A0A1M7Y720_9BACT</name>
<organism evidence="1 2">
    <name type="scientific">Desulfopila aestuarii DSM 18488</name>
    <dbReference type="NCBI Taxonomy" id="1121416"/>
    <lineage>
        <taxon>Bacteria</taxon>
        <taxon>Pseudomonadati</taxon>
        <taxon>Thermodesulfobacteriota</taxon>
        <taxon>Desulfobulbia</taxon>
        <taxon>Desulfobulbales</taxon>
        <taxon>Desulfocapsaceae</taxon>
        <taxon>Desulfopila</taxon>
    </lineage>
</organism>
<proteinExistence type="predicted"/>
<dbReference type="STRING" id="1121416.SAMN02745220_02284"/>